<dbReference type="EMBL" id="ABTR02000001">
    <property type="protein sequence ID" value="EFC91465.1"/>
    <property type="molecule type" value="Genomic_DNA"/>
</dbReference>
<name>D2Z7L8_9BACT</name>
<dbReference type="PROSITE" id="PS50109">
    <property type="entry name" value="HIS_KIN"/>
    <property type="match status" value="1"/>
</dbReference>
<dbReference type="InterPro" id="IPR036890">
    <property type="entry name" value="HATPase_C_sf"/>
</dbReference>
<evidence type="ECO:0000313" key="17">
    <source>
        <dbReference type="EMBL" id="EFC91465.1"/>
    </source>
</evidence>
<dbReference type="PRINTS" id="PR00344">
    <property type="entry name" value="BCTRLSENSOR"/>
</dbReference>
<evidence type="ECO:0000256" key="7">
    <source>
        <dbReference type="ARBA" id="ARBA00022692"/>
    </source>
</evidence>
<dbReference type="FunFam" id="3.30.450.20:FF:000018">
    <property type="entry name" value="Sensor histidine kinase DcuS"/>
    <property type="match status" value="1"/>
</dbReference>
<comment type="caution">
    <text evidence="17">The sequence shown here is derived from an EMBL/GenBank/DDBJ whole genome shotgun (WGS) entry which is preliminary data.</text>
</comment>
<sequence length="531" mass="57758">MGNFFRLSLKGKVIGLVFCFFLMSSLVTGLVIRGTVIPMFERSMAEDAMDIALSVAYIPGIIDNVGRPDGAEVIQPIADGVRKKTGTEFVVVIDTDGIRYSHKVPERIGKRVVGGDEGRALLGEAYVSRAVGTLGPSLRAFAPIYRKGELVGAVLVGILIDRVNAETWRLTTNVLMALALGLVVGIVGATVLADGVKLSMRGFEPEEIDRLLWEREAMLESIKEGILAVDETGKVTLVNGEARRLLGLPDSGVIGRQVDVVVPNSRLPQVLSSGVPEYDREQVSENARILTNRVPIVCQERTVGAVASFRDMSEVTSMAEELTGVRRYVDALRVRNHEFLNKLQTISGLVQLGEHDRAVAFISETVQSTQSVMSFIARRIKNPSVGGLILGKMGRCRELGIEFRIDEDSYLGPPGRVDSNALVAILGNLLENGMNALMDVPRERRRIYLSLFDESGRIIISVKDTGPGIPENLEEDIFERGFSTKGEGHGGYGLFNVKSLVEAYGGEINLESREGVSTEFLVNLPNGGSRS</sequence>
<keyword evidence="12" id="KW-0902">Two-component regulatory system</keyword>
<dbReference type="InterPro" id="IPR004358">
    <property type="entry name" value="Sig_transdc_His_kin-like_C"/>
</dbReference>
<dbReference type="Gene3D" id="3.30.450.20">
    <property type="entry name" value="PAS domain"/>
    <property type="match status" value="2"/>
</dbReference>
<dbReference type="InterPro" id="IPR035965">
    <property type="entry name" value="PAS-like_dom_sf"/>
</dbReference>
<keyword evidence="10" id="KW-0067">ATP-binding</keyword>
<proteinExistence type="predicted"/>
<evidence type="ECO:0000313" key="18">
    <source>
        <dbReference type="Proteomes" id="UP000006427"/>
    </source>
</evidence>
<dbReference type="InterPro" id="IPR013767">
    <property type="entry name" value="PAS_fold"/>
</dbReference>
<evidence type="ECO:0000256" key="4">
    <source>
        <dbReference type="ARBA" id="ARBA00022475"/>
    </source>
</evidence>
<dbReference type="GO" id="GO:0000155">
    <property type="term" value="F:phosphorelay sensor kinase activity"/>
    <property type="evidence" value="ECO:0007669"/>
    <property type="project" value="InterPro"/>
</dbReference>
<dbReference type="GO" id="GO:0006355">
    <property type="term" value="P:regulation of DNA-templated transcription"/>
    <property type="evidence" value="ECO:0007669"/>
    <property type="project" value="InterPro"/>
</dbReference>
<evidence type="ECO:0000256" key="8">
    <source>
        <dbReference type="ARBA" id="ARBA00022741"/>
    </source>
</evidence>
<dbReference type="NCBIfam" id="TIGR00229">
    <property type="entry name" value="sensory_box"/>
    <property type="match status" value="1"/>
</dbReference>
<dbReference type="InterPro" id="IPR003594">
    <property type="entry name" value="HATPase_dom"/>
</dbReference>
<gene>
    <name evidence="17" type="ORF">Dpep_1439</name>
</gene>
<dbReference type="CDD" id="cd00130">
    <property type="entry name" value="PAS"/>
    <property type="match status" value="1"/>
</dbReference>
<dbReference type="Proteomes" id="UP000006427">
    <property type="component" value="Unassembled WGS sequence"/>
</dbReference>
<dbReference type="Pfam" id="PF17203">
    <property type="entry name" value="sCache_3_2"/>
    <property type="match status" value="1"/>
</dbReference>
<dbReference type="GO" id="GO:0005524">
    <property type="term" value="F:ATP binding"/>
    <property type="evidence" value="ECO:0007669"/>
    <property type="project" value="UniProtKB-KW"/>
</dbReference>
<evidence type="ECO:0000256" key="10">
    <source>
        <dbReference type="ARBA" id="ARBA00022840"/>
    </source>
</evidence>
<dbReference type="SUPFAM" id="SSF55874">
    <property type="entry name" value="ATPase domain of HSP90 chaperone/DNA topoisomerase II/histidine kinase"/>
    <property type="match status" value="1"/>
</dbReference>
<dbReference type="Pfam" id="PF00989">
    <property type="entry name" value="PAS"/>
    <property type="match status" value="1"/>
</dbReference>
<keyword evidence="7 14" id="KW-0812">Transmembrane</keyword>
<keyword evidence="13 14" id="KW-0472">Membrane</keyword>
<feature type="transmembrane region" description="Helical" evidence="14">
    <location>
        <begin position="174"/>
        <end position="193"/>
    </location>
</feature>
<evidence type="ECO:0000256" key="9">
    <source>
        <dbReference type="ARBA" id="ARBA00022777"/>
    </source>
</evidence>
<keyword evidence="9 17" id="KW-0418">Kinase</keyword>
<dbReference type="PaxDb" id="469381-Dpep_1439"/>
<evidence type="ECO:0000256" key="2">
    <source>
        <dbReference type="ARBA" id="ARBA00004651"/>
    </source>
</evidence>
<keyword evidence="11 14" id="KW-1133">Transmembrane helix</keyword>
<evidence type="ECO:0000256" key="12">
    <source>
        <dbReference type="ARBA" id="ARBA00023012"/>
    </source>
</evidence>
<dbReference type="InterPro" id="IPR039506">
    <property type="entry name" value="SPOB_a"/>
</dbReference>
<dbReference type="Gene3D" id="3.30.565.10">
    <property type="entry name" value="Histidine kinase-like ATPase, C-terminal domain"/>
    <property type="match status" value="1"/>
</dbReference>
<dbReference type="AlphaFoldDB" id="D2Z7L8"/>
<dbReference type="InterPro" id="IPR000014">
    <property type="entry name" value="PAS"/>
</dbReference>
<dbReference type="EC" id="2.7.13.3" evidence="3"/>
<dbReference type="eggNOG" id="COG3290">
    <property type="taxonomic scope" value="Bacteria"/>
</dbReference>
<dbReference type="Pfam" id="PF14689">
    <property type="entry name" value="SPOB_a"/>
    <property type="match status" value="1"/>
</dbReference>
<dbReference type="OrthoDB" id="9792686at2"/>
<evidence type="ECO:0000256" key="11">
    <source>
        <dbReference type="ARBA" id="ARBA00022989"/>
    </source>
</evidence>
<dbReference type="SMART" id="SM00387">
    <property type="entry name" value="HATPase_c"/>
    <property type="match status" value="1"/>
</dbReference>
<evidence type="ECO:0000259" key="16">
    <source>
        <dbReference type="PROSITE" id="PS50112"/>
    </source>
</evidence>
<dbReference type="SMART" id="SM00091">
    <property type="entry name" value="PAS"/>
    <property type="match status" value="1"/>
</dbReference>
<keyword evidence="6" id="KW-0808">Transferase</keyword>
<dbReference type="GO" id="GO:0005886">
    <property type="term" value="C:plasma membrane"/>
    <property type="evidence" value="ECO:0007669"/>
    <property type="project" value="UniProtKB-SubCell"/>
</dbReference>
<evidence type="ECO:0000256" key="13">
    <source>
        <dbReference type="ARBA" id="ARBA00023136"/>
    </source>
</evidence>
<keyword evidence="5" id="KW-0597">Phosphoprotein</keyword>
<dbReference type="PANTHER" id="PTHR43547">
    <property type="entry name" value="TWO-COMPONENT HISTIDINE KINASE"/>
    <property type="match status" value="1"/>
</dbReference>
<dbReference type="InterPro" id="IPR005467">
    <property type="entry name" value="His_kinase_dom"/>
</dbReference>
<evidence type="ECO:0000256" key="5">
    <source>
        <dbReference type="ARBA" id="ARBA00022553"/>
    </source>
</evidence>
<dbReference type="Pfam" id="PF02518">
    <property type="entry name" value="HATPase_c"/>
    <property type="match status" value="1"/>
</dbReference>
<dbReference type="PANTHER" id="PTHR43547:SF10">
    <property type="entry name" value="SENSOR HISTIDINE KINASE DCUS"/>
    <property type="match status" value="1"/>
</dbReference>
<evidence type="ECO:0000256" key="3">
    <source>
        <dbReference type="ARBA" id="ARBA00012438"/>
    </source>
</evidence>
<organism evidence="17 18">
    <name type="scientific">Dethiosulfovibrio peptidovorans DSM 11002</name>
    <dbReference type="NCBI Taxonomy" id="469381"/>
    <lineage>
        <taxon>Bacteria</taxon>
        <taxon>Thermotogati</taxon>
        <taxon>Synergistota</taxon>
        <taxon>Synergistia</taxon>
        <taxon>Synergistales</taxon>
        <taxon>Dethiosulfovibrionaceae</taxon>
        <taxon>Dethiosulfovibrio</taxon>
    </lineage>
</organism>
<keyword evidence="18" id="KW-1185">Reference proteome</keyword>
<dbReference type="SUPFAM" id="SSF103190">
    <property type="entry name" value="Sensory domain-like"/>
    <property type="match status" value="1"/>
</dbReference>
<dbReference type="PROSITE" id="PS50112">
    <property type="entry name" value="PAS"/>
    <property type="match status" value="1"/>
</dbReference>
<feature type="domain" description="Histidine kinase" evidence="15">
    <location>
        <begin position="418"/>
        <end position="528"/>
    </location>
</feature>
<dbReference type="SUPFAM" id="SSF55890">
    <property type="entry name" value="Sporulation response regulatory protein Spo0B"/>
    <property type="match status" value="1"/>
</dbReference>
<evidence type="ECO:0000256" key="1">
    <source>
        <dbReference type="ARBA" id="ARBA00000085"/>
    </source>
</evidence>
<protein>
    <recommendedName>
        <fullName evidence="3">histidine kinase</fullName>
        <ecNumber evidence="3">2.7.13.3</ecNumber>
    </recommendedName>
</protein>
<evidence type="ECO:0000256" key="6">
    <source>
        <dbReference type="ARBA" id="ARBA00022679"/>
    </source>
</evidence>
<keyword evidence="4" id="KW-1003">Cell membrane</keyword>
<dbReference type="RefSeq" id="WP_005660881.1">
    <property type="nucleotide sequence ID" value="NZ_ABTR02000001.1"/>
</dbReference>
<evidence type="ECO:0000256" key="14">
    <source>
        <dbReference type="SAM" id="Phobius"/>
    </source>
</evidence>
<keyword evidence="8" id="KW-0547">Nucleotide-binding</keyword>
<dbReference type="Gene3D" id="1.10.287.130">
    <property type="match status" value="1"/>
</dbReference>
<feature type="domain" description="PAS" evidence="16">
    <location>
        <begin position="218"/>
        <end position="266"/>
    </location>
</feature>
<dbReference type="InterPro" id="IPR016120">
    <property type="entry name" value="Sig_transdc_His_kin_SpoOB"/>
</dbReference>
<feature type="transmembrane region" description="Helical" evidence="14">
    <location>
        <begin position="13"/>
        <end position="32"/>
    </location>
</feature>
<dbReference type="InterPro" id="IPR029151">
    <property type="entry name" value="Sensor-like_sf"/>
</dbReference>
<reference evidence="17 18" key="1">
    <citation type="journal article" date="2010" name="Stand. Genomic Sci.">
        <title>Permanent draft genome sequence of Dethiosulfovibrio peptidovorans type strain (SEBR 4207).</title>
        <authorList>
            <person name="Labutti K."/>
            <person name="Mayilraj S."/>
            <person name="Clum A."/>
            <person name="Lucas S."/>
            <person name="Glavina Del Rio T."/>
            <person name="Nolan M."/>
            <person name="Tice H."/>
            <person name="Cheng J.F."/>
            <person name="Pitluck S."/>
            <person name="Liolios K."/>
            <person name="Ivanova N."/>
            <person name="Mavromatis K."/>
            <person name="Mikhailova N."/>
            <person name="Pati A."/>
            <person name="Goodwin L."/>
            <person name="Chen A."/>
            <person name="Palaniappan K."/>
            <person name="Land M."/>
            <person name="Hauser L."/>
            <person name="Chang Y.J."/>
            <person name="Jeffries C.D."/>
            <person name="Rohde M."/>
            <person name="Spring S."/>
            <person name="Goker M."/>
            <person name="Woyke T."/>
            <person name="Bristow J."/>
            <person name="Eisen J.A."/>
            <person name="Markowitz V."/>
            <person name="Hugenholtz P."/>
            <person name="Kyrpides N.C."/>
            <person name="Klenk H.P."/>
            <person name="Lapidus A."/>
        </authorList>
    </citation>
    <scope>NUCLEOTIDE SEQUENCE [LARGE SCALE GENOMIC DNA]</scope>
    <source>
        <strain evidence="17 18">DSM 11002</strain>
    </source>
</reference>
<dbReference type="InterPro" id="IPR033463">
    <property type="entry name" value="sCache_3"/>
</dbReference>
<comment type="subcellular location">
    <subcellularLocation>
        <location evidence="2">Cell membrane</location>
        <topology evidence="2">Multi-pass membrane protein</topology>
    </subcellularLocation>
</comment>
<dbReference type="STRING" id="469381.Dpep_1439"/>
<accession>D2Z7L8</accession>
<comment type="catalytic activity">
    <reaction evidence="1">
        <text>ATP + protein L-histidine = ADP + protein N-phospho-L-histidine.</text>
        <dbReference type="EC" id="2.7.13.3"/>
    </reaction>
</comment>
<dbReference type="SUPFAM" id="SSF55785">
    <property type="entry name" value="PYP-like sensor domain (PAS domain)"/>
    <property type="match status" value="1"/>
</dbReference>
<evidence type="ECO:0000259" key="15">
    <source>
        <dbReference type="PROSITE" id="PS50109"/>
    </source>
</evidence>